<evidence type="ECO:0000256" key="8">
    <source>
        <dbReference type="ARBA" id="ARBA00023170"/>
    </source>
</evidence>
<feature type="transmembrane region" description="Helical" evidence="10">
    <location>
        <begin position="276"/>
        <end position="298"/>
    </location>
</feature>
<sequence length="400" mass="45954">MDVPSLKHTHPQKHYFKTLCRFMYYLGMGDLWYEKTEVSFYMKIVYSIWMMVANGFIIIFLFNELLSFARPDLTAREKNDLAVFSFAHPLLYAKVVTLYFFKGRIKFVMERLLEGSRPIFHSLELEKKSVTQFAINCFAVTAASYAVLGSAIIEGIRQHYIQDIPVRTEVVYFPNPSQSGPFVTVVRILVEFHWYCIVAMMSTMDCLALCSLITVGHKFKVLRLYFQQLRIRTLENKERKTKKELAEDFKKDFVIGIQLHSDALWCARNVQESMGFLYSIQVFESVALLVMNLVKLVVAERNVIYLMATFVFILCVVILTGAYMMVAGEITYQASEVGTAMFHSGWEECNPGPDLRVLVVVAVQASQVPVYMTAFGVIILSHTNFISVLRSSYSFFAVMY</sequence>
<comment type="caution">
    <text evidence="11">The sequence shown here is derived from an EMBL/GenBank/DDBJ whole genome shotgun (WGS) entry which is preliminary data.</text>
</comment>
<keyword evidence="6 10" id="KW-1133">Transmembrane helix</keyword>
<comment type="caution">
    <text evidence="10">Lacks conserved residue(s) required for the propagation of feature annotation.</text>
</comment>
<evidence type="ECO:0000256" key="3">
    <source>
        <dbReference type="ARBA" id="ARBA00022606"/>
    </source>
</evidence>
<evidence type="ECO:0000256" key="4">
    <source>
        <dbReference type="ARBA" id="ARBA00022692"/>
    </source>
</evidence>
<keyword evidence="7 10" id="KW-0472">Membrane</keyword>
<evidence type="ECO:0000256" key="9">
    <source>
        <dbReference type="ARBA" id="ARBA00023224"/>
    </source>
</evidence>
<gene>
    <name evidence="11" type="ORF">PYW07_002620</name>
</gene>
<evidence type="ECO:0000313" key="12">
    <source>
        <dbReference type="Proteomes" id="UP001231518"/>
    </source>
</evidence>
<evidence type="ECO:0000256" key="2">
    <source>
        <dbReference type="ARBA" id="ARBA00022475"/>
    </source>
</evidence>
<dbReference type="Pfam" id="PF02949">
    <property type="entry name" value="7tm_6"/>
    <property type="match status" value="1"/>
</dbReference>
<dbReference type="InterPro" id="IPR004117">
    <property type="entry name" value="7tm6_olfct_rcpt"/>
</dbReference>
<keyword evidence="5 10" id="KW-0552">Olfaction</keyword>
<dbReference type="Proteomes" id="UP001231518">
    <property type="component" value="Chromosome 13"/>
</dbReference>
<accession>A0AAD7YFM0</accession>
<dbReference type="GO" id="GO:0004984">
    <property type="term" value="F:olfactory receptor activity"/>
    <property type="evidence" value="ECO:0007669"/>
    <property type="project" value="InterPro"/>
</dbReference>
<dbReference type="EMBL" id="JARGEI010000019">
    <property type="protein sequence ID" value="KAJ8714395.1"/>
    <property type="molecule type" value="Genomic_DNA"/>
</dbReference>
<evidence type="ECO:0000256" key="1">
    <source>
        <dbReference type="ARBA" id="ARBA00004651"/>
    </source>
</evidence>
<feature type="transmembrane region" description="Helical" evidence="10">
    <location>
        <begin position="304"/>
        <end position="326"/>
    </location>
</feature>
<reference evidence="11" key="1">
    <citation type="submission" date="2023-03" db="EMBL/GenBank/DDBJ databases">
        <title>Chromosome-level genomes of two armyworms, Mythimna separata and Mythimna loreyi, provide insights into the biosynthesis and reception of sex pheromones.</title>
        <authorList>
            <person name="Zhao H."/>
        </authorList>
    </citation>
    <scope>NUCLEOTIDE SEQUENCE</scope>
    <source>
        <strain evidence="11">BeijingLab</strain>
        <tissue evidence="11">Pupa</tissue>
    </source>
</reference>
<dbReference type="GO" id="GO:0005886">
    <property type="term" value="C:plasma membrane"/>
    <property type="evidence" value="ECO:0007669"/>
    <property type="project" value="UniProtKB-SubCell"/>
</dbReference>
<dbReference type="GO" id="GO:0007165">
    <property type="term" value="P:signal transduction"/>
    <property type="evidence" value="ECO:0007669"/>
    <property type="project" value="UniProtKB-KW"/>
</dbReference>
<protein>
    <recommendedName>
        <fullName evidence="10">Odorant receptor</fullName>
    </recommendedName>
</protein>
<keyword evidence="9 10" id="KW-0807">Transducer</keyword>
<dbReference type="PANTHER" id="PTHR21137">
    <property type="entry name" value="ODORANT RECEPTOR"/>
    <property type="match status" value="1"/>
</dbReference>
<feature type="transmembrane region" description="Helical" evidence="10">
    <location>
        <begin position="82"/>
        <end position="101"/>
    </location>
</feature>
<dbReference type="AlphaFoldDB" id="A0AAD7YFM0"/>
<comment type="similarity">
    <text evidence="10">Belongs to the insect chemoreceptor superfamily. Heteromeric odorant receptor channel (TC 1.A.69) family.</text>
</comment>
<keyword evidence="3 10" id="KW-0716">Sensory transduction</keyword>
<organism evidence="11 12">
    <name type="scientific">Mythimna separata</name>
    <name type="common">Oriental armyworm</name>
    <name type="synonym">Pseudaletia separata</name>
    <dbReference type="NCBI Taxonomy" id="271217"/>
    <lineage>
        <taxon>Eukaryota</taxon>
        <taxon>Metazoa</taxon>
        <taxon>Ecdysozoa</taxon>
        <taxon>Arthropoda</taxon>
        <taxon>Hexapoda</taxon>
        <taxon>Insecta</taxon>
        <taxon>Pterygota</taxon>
        <taxon>Neoptera</taxon>
        <taxon>Endopterygota</taxon>
        <taxon>Lepidoptera</taxon>
        <taxon>Glossata</taxon>
        <taxon>Ditrysia</taxon>
        <taxon>Noctuoidea</taxon>
        <taxon>Noctuidae</taxon>
        <taxon>Noctuinae</taxon>
        <taxon>Hadenini</taxon>
        <taxon>Mythimna</taxon>
    </lineage>
</organism>
<proteinExistence type="inferred from homology"/>
<evidence type="ECO:0000256" key="10">
    <source>
        <dbReference type="RuleBase" id="RU351113"/>
    </source>
</evidence>
<dbReference type="GO" id="GO:0005549">
    <property type="term" value="F:odorant binding"/>
    <property type="evidence" value="ECO:0007669"/>
    <property type="project" value="InterPro"/>
</dbReference>
<name>A0AAD7YFM0_MYTSE</name>
<keyword evidence="4 10" id="KW-0812">Transmembrane</keyword>
<keyword evidence="8 10" id="KW-0675">Receptor</keyword>
<comment type="subcellular location">
    <subcellularLocation>
        <location evidence="1 10">Cell membrane</location>
        <topology evidence="1 10">Multi-pass membrane protein</topology>
    </subcellularLocation>
</comment>
<keyword evidence="12" id="KW-1185">Reference proteome</keyword>
<keyword evidence="2" id="KW-1003">Cell membrane</keyword>
<feature type="transmembrane region" description="Helical" evidence="10">
    <location>
        <begin position="192"/>
        <end position="215"/>
    </location>
</feature>
<evidence type="ECO:0000313" key="11">
    <source>
        <dbReference type="EMBL" id="KAJ8714395.1"/>
    </source>
</evidence>
<evidence type="ECO:0000256" key="5">
    <source>
        <dbReference type="ARBA" id="ARBA00022725"/>
    </source>
</evidence>
<feature type="transmembrane region" description="Helical" evidence="10">
    <location>
        <begin position="44"/>
        <end position="62"/>
    </location>
</feature>
<evidence type="ECO:0000256" key="7">
    <source>
        <dbReference type="ARBA" id="ARBA00023136"/>
    </source>
</evidence>
<dbReference type="PANTHER" id="PTHR21137:SF35">
    <property type="entry name" value="ODORANT RECEPTOR 19A-RELATED"/>
    <property type="match status" value="1"/>
</dbReference>
<evidence type="ECO:0000256" key="6">
    <source>
        <dbReference type="ARBA" id="ARBA00022989"/>
    </source>
</evidence>